<name>A0AA40E3N1_9PEZI</name>
<keyword evidence="1" id="KW-0812">Transmembrane</keyword>
<dbReference type="AlphaFoldDB" id="A0AA40E3N1"/>
<feature type="transmembrane region" description="Helical" evidence="1">
    <location>
        <begin position="281"/>
        <end position="300"/>
    </location>
</feature>
<evidence type="ECO:0000313" key="3">
    <source>
        <dbReference type="Proteomes" id="UP001172159"/>
    </source>
</evidence>
<keyword evidence="3" id="KW-1185">Reference proteome</keyword>
<accession>A0AA40E3N1</accession>
<protein>
    <submittedName>
        <fullName evidence="2">Uncharacterized protein</fullName>
    </submittedName>
</protein>
<organism evidence="2 3">
    <name type="scientific">Apiosordaria backusii</name>
    <dbReference type="NCBI Taxonomy" id="314023"/>
    <lineage>
        <taxon>Eukaryota</taxon>
        <taxon>Fungi</taxon>
        <taxon>Dikarya</taxon>
        <taxon>Ascomycota</taxon>
        <taxon>Pezizomycotina</taxon>
        <taxon>Sordariomycetes</taxon>
        <taxon>Sordariomycetidae</taxon>
        <taxon>Sordariales</taxon>
        <taxon>Lasiosphaeriaceae</taxon>
        <taxon>Apiosordaria</taxon>
    </lineage>
</organism>
<feature type="transmembrane region" description="Helical" evidence="1">
    <location>
        <begin position="312"/>
        <end position="333"/>
    </location>
</feature>
<reference evidence="2" key="1">
    <citation type="submission" date="2023-06" db="EMBL/GenBank/DDBJ databases">
        <title>Genome-scale phylogeny and comparative genomics of the fungal order Sordariales.</title>
        <authorList>
            <consortium name="Lawrence Berkeley National Laboratory"/>
            <person name="Hensen N."/>
            <person name="Bonometti L."/>
            <person name="Westerberg I."/>
            <person name="Brannstrom I.O."/>
            <person name="Guillou S."/>
            <person name="Cros-Aarteil S."/>
            <person name="Calhoun S."/>
            <person name="Haridas S."/>
            <person name="Kuo A."/>
            <person name="Mondo S."/>
            <person name="Pangilinan J."/>
            <person name="Riley R."/>
            <person name="Labutti K."/>
            <person name="Andreopoulos B."/>
            <person name="Lipzen A."/>
            <person name="Chen C."/>
            <person name="Yanf M."/>
            <person name="Daum C."/>
            <person name="Ng V."/>
            <person name="Clum A."/>
            <person name="Steindorff A."/>
            <person name="Ohm R."/>
            <person name="Martin F."/>
            <person name="Silar P."/>
            <person name="Natvig D."/>
            <person name="Lalanne C."/>
            <person name="Gautier V."/>
            <person name="Ament-Velasquez S.L."/>
            <person name="Kruys A."/>
            <person name="Hutchinson M.I."/>
            <person name="Powell A.J."/>
            <person name="Barry K."/>
            <person name="Miller A.N."/>
            <person name="Grigoriev I.V."/>
            <person name="Debuchy R."/>
            <person name="Gladieux P."/>
            <person name="Thoren M.H."/>
            <person name="Johannesson H."/>
        </authorList>
    </citation>
    <scope>NUCLEOTIDE SEQUENCE</scope>
    <source>
        <strain evidence="2">CBS 540.89</strain>
    </source>
</reference>
<dbReference type="Proteomes" id="UP001172159">
    <property type="component" value="Unassembled WGS sequence"/>
</dbReference>
<keyword evidence="1" id="KW-1133">Transmembrane helix</keyword>
<dbReference type="EMBL" id="JAUKTV010000012">
    <property type="protein sequence ID" value="KAK0721383.1"/>
    <property type="molecule type" value="Genomic_DNA"/>
</dbReference>
<gene>
    <name evidence="2" type="ORF">B0T21DRAFT_414569</name>
</gene>
<comment type="caution">
    <text evidence="2">The sequence shown here is derived from an EMBL/GenBank/DDBJ whole genome shotgun (WGS) entry which is preliminary data.</text>
</comment>
<keyword evidence="1" id="KW-0472">Membrane</keyword>
<sequence>MDEARIRIEYWLGCGVDWSPLRPVEYLRSSQQVKISWKRPSRELFAVISRSKFEEYIRACMPFRRDGKPMLPTITHPPQLPITPRIDSSFSALSETTLGDRGEGILVNERSDVEVPKPKKQLDLHLCVNKQWEDPVPTFLNELHSIQEYTSDEELYLELRRRMRHAEGWRRLLSWKSCRDVDFVEFFLVRATGKKVYTRAITALPDPLPGYEHGVRDPHDISMKLAAIDIVAGLECPADGRERRDMIGMLPKKQVPPSLERKSGAQGWGIRPRYGFAVWKFVLWILLTQILGFGIVAFWLVYVNNGDLQNAFVPLTFFTSLVMIVLGLPQVVLK</sequence>
<evidence type="ECO:0000256" key="1">
    <source>
        <dbReference type="SAM" id="Phobius"/>
    </source>
</evidence>
<proteinExistence type="predicted"/>
<evidence type="ECO:0000313" key="2">
    <source>
        <dbReference type="EMBL" id="KAK0721383.1"/>
    </source>
</evidence>